<dbReference type="EMBL" id="CP000699">
    <property type="protein sequence ID" value="ABQ67234.1"/>
    <property type="molecule type" value="Genomic_DNA"/>
</dbReference>
<evidence type="ECO:0000313" key="2">
    <source>
        <dbReference type="Proteomes" id="UP000001989"/>
    </source>
</evidence>
<dbReference type="AlphaFoldDB" id="A0A9J9LCN3"/>
<keyword evidence="2" id="KW-1185">Reference proteome</keyword>
<accession>A0A9J9LCN3</accession>
<evidence type="ECO:0000313" key="1">
    <source>
        <dbReference type="EMBL" id="ABQ67234.1"/>
    </source>
</evidence>
<gene>
    <name evidence="1" type="ordered locus">Swit_0867</name>
</gene>
<protein>
    <submittedName>
        <fullName evidence="1">Uncharacterized protein</fullName>
    </submittedName>
</protein>
<dbReference type="KEGG" id="swi:Swit_0867"/>
<dbReference type="Proteomes" id="UP000001989">
    <property type="component" value="Chromosome"/>
</dbReference>
<proteinExistence type="predicted"/>
<name>A0A9J9LCN3_RHIWR</name>
<organism evidence="1 2">
    <name type="scientific">Rhizorhabdus wittichii (strain DSM 6014 / CCUG 31198 / JCM 15750 / NBRC 105917 / EY 4224 / RW1)</name>
    <name type="common">Sphingomonas wittichii</name>
    <dbReference type="NCBI Taxonomy" id="392499"/>
    <lineage>
        <taxon>Bacteria</taxon>
        <taxon>Pseudomonadati</taxon>
        <taxon>Pseudomonadota</taxon>
        <taxon>Alphaproteobacteria</taxon>
        <taxon>Sphingomonadales</taxon>
        <taxon>Sphingomonadaceae</taxon>
        <taxon>Rhizorhabdus</taxon>
    </lineage>
</organism>
<reference evidence="1 2" key="1">
    <citation type="journal article" date="2010" name="J. Bacteriol.">
        <title>Genome sequence of the dioxin-mineralizing bacterium Sphingomonas wittichii RW1.</title>
        <authorList>
            <person name="Miller T.R."/>
            <person name="Delcher A.L."/>
            <person name="Salzberg S.L."/>
            <person name="Saunders E."/>
            <person name="Detter J.C."/>
            <person name="Halden R.U."/>
        </authorList>
    </citation>
    <scope>NUCLEOTIDE SEQUENCE [LARGE SCALE GENOMIC DNA]</scope>
    <source>
        <strain evidence="2">DSM 6014 / CCUG 31198 / JCM 15750 / NBRC 105917 / EY 4224 / RW1</strain>
    </source>
</reference>
<sequence>MRHRITSFRNVAEDSNMGHRRAANKPCNIFYFRQSSMARAGSAQAGTARSGSPGERTAIRPRLNAITSRKASFALRMTALIAAPRSVTWPAGKRALRVEARISICALVPARMIVTCRFAASHCTTSCDDWPSP</sequence>